<feature type="transmembrane region" description="Helical" evidence="6">
    <location>
        <begin position="78"/>
        <end position="100"/>
    </location>
</feature>
<dbReference type="GO" id="GO:0016020">
    <property type="term" value="C:membrane"/>
    <property type="evidence" value="ECO:0007669"/>
    <property type="project" value="UniProtKB-SubCell"/>
</dbReference>
<dbReference type="EMBL" id="CAMAPF010001268">
    <property type="protein sequence ID" value="CAH9148840.1"/>
    <property type="molecule type" value="Genomic_DNA"/>
</dbReference>
<evidence type="ECO:0000256" key="2">
    <source>
        <dbReference type="ARBA" id="ARBA00007635"/>
    </source>
</evidence>
<dbReference type="GO" id="GO:0022857">
    <property type="term" value="F:transmembrane transporter activity"/>
    <property type="evidence" value="ECO:0007669"/>
    <property type="project" value="InterPro"/>
</dbReference>
<dbReference type="PANTHER" id="PTHR31218">
    <property type="entry name" value="WAT1-RELATED PROTEIN"/>
    <property type="match status" value="1"/>
</dbReference>
<dbReference type="AlphaFoldDB" id="A0AAV0DPL6"/>
<feature type="transmembrane region" description="Helical" evidence="6">
    <location>
        <begin position="218"/>
        <end position="239"/>
    </location>
</feature>
<feature type="domain" description="EamA" evidence="7">
    <location>
        <begin position="17"/>
        <end position="156"/>
    </location>
</feature>
<dbReference type="InterPro" id="IPR030184">
    <property type="entry name" value="WAT1-related"/>
</dbReference>
<accession>A0AAV0DPL6</accession>
<evidence type="ECO:0000256" key="1">
    <source>
        <dbReference type="ARBA" id="ARBA00004141"/>
    </source>
</evidence>
<dbReference type="InterPro" id="IPR037185">
    <property type="entry name" value="EmrE-like"/>
</dbReference>
<evidence type="ECO:0000256" key="6">
    <source>
        <dbReference type="RuleBase" id="RU363077"/>
    </source>
</evidence>
<feature type="transmembrane region" description="Helical" evidence="6">
    <location>
        <begin position="187"/>
        <end position="206"/>
    </location>
</feature>
<comment type="subcellular location">
    <subcellularLocation>
        <location evidence="1 6">Membrane</location>
        <topology evidence="1 6">Multi-pass membrane protein</topology>
    </subcellularLocation>
</comment>
<keyword evidence="5 6" id="KW-0472">Membrane</keyword>
<reference evidence="8" key="1">
    <citation type="submission" date="2022-07" db="EMBL/GenBank/DDBJ databases">
        <authorList>
            <person name="Macas J."/>
            <person name="Novak P."/>
            <person name="Neumann P."/>
        </authorList>
    </citation>
    <scope>NUCLEOTIDE SEQUENCE</scope>
</reference>
<evidence type="ECO:0000313" key="10">
    <source>
        <dbReference type="Proteomes" id="UP001152523"/>
    </source>
</evidence>
<feature type="transmembrane region" description="Helical" evidence="6">
    <location>
        <begin position="255"/>
        <end position="272"/>
    </location>
</feature>
<organism evidence="8 10">
    <name type="scientific">Cuscuta epithymum</name>
    <dbReference type="NCBI Taxonomy" id="186058"/>
    <lineage>
        <taxon>Eukaryota</taxon>
        <taxon>Viridiplantae</taxon>
        <taxon>Streptophyta</taxon>
        <taxon>Embryophyta</taxon>
        <taxon>Tracheophyta</taxon>
        <taxon>Spermatophyta</taxon>
        <taxon>Magnoliopsida</taxon>
        <taxon>eudicotyledons</taxon>
        <taxon>Gunneridae</taxon>
        <taxon>Pentapetalae</taxon>
        <taxon>asterids</taxon>
        <taxon>lamiids</taxon>
        <taxon>Solanales</taxon>
        <taxon>Convolvulaceae</taxon>
        <taxon>Cuscuteae</taxon>
        <taxon>Cuscuta</taxon>
        <taxon>Cuscuta subgen. Cuscuta</taxon>
    </lineage>
</organism>
<feature type="transmembrane region" description="Helical" evidence="6">
    <location>
        <begin position="16"/>
        <end position="38"/>
    </location>
</feature>
<feature type="transmembrane region" description="Helical" evidence="6">
    <location>
        <begin position="141"/>
        <end position="159"/>
    </location>
</feature>
<comment type="caution">
    <text evidence="8">The sequence shown here is derived from an EMBL/GenBank/DDBJ whole genome shotgun (WGS) entry which is preliminary data.</text>
</comment>
<evidence type="ECO:0000256" key="3">
    <source>
        <dbReference type="ARBA" id="ARBA00022692"/>
    </source>
</evidence>
<name>A0AAV0DPL6_9ASTE</name>
<evidence type="ECO:0000313" key="8">
    <source>
        <dbReference type="EMBL" id="CAH9104096.1"/>
    </source>
</evidence>
<evidence type="ECO:0000256" key="5">
    <source>
        <dbReference type="ARBA" id="ARBA00023136"/>
    </source>
</evidence>
<keyword evidence="3 6" id="KW-0812">Transmembrane</keyword>
<keyword evidence="4 6" id="KW-1133">Transmembrane helix</keyword>
<evidence type="ECO:0000259" key="7">
    <source>
        <dbReference type="Pfam" id="PF00892"/>
    </source>
</evidence>
<keyword evidence="10" id="KW-1185">Reference proteome</keyword>
<dbReference type="Pfam" id="PF00892">
    <property type="entry name" value="EamA"/>
    <property type="match status" value="2"/>
</dbReference>
<feature type="transmembrane region" description="Helical" evidence="6">
    <location>
        <begin position="44"/>
        <end position="66"/>
    </location>
</feature>
<dbReference type="Proteomes" id="UP001152523">
    <property type="component" value="Unassembled WGS sequence"/>
</dbReference>
<sequence>MVARGRLRRIIRQSKPYLAVIFLQFGYAGLAIIAKTALNSGMSHFTFAVYRNATAAVFFAPFAFFVERKIRPKMTISVFFKIMLLGLLEPVIDQNLYYIGMKYTTATFTTALCNVLPAITFILAWIFRLEKVNVRNLKSQAKILGTAVTMGGAMIMTFVKGPTIGLPWTEEAQASSAVSVHAQQSSIMGAAMITSGCFCWACFYTLQAVTLKSYPAGLSLTCLICGMGAVQGTILTLVVERGNTAPWAIHWDTKLLAYIYSGIVCSGVAYYISGAIMKEQGPVFVTSFNPLSMVIVAVLGSFILAEQLDFGRVLGACVIVVGLYLVIWGKNNDGQDQSSGDLMAPIDHQQLPVMGSIAHLKHELETPKEVPSETV</sequence>
<feature type="domain" description="EamA" evidence="7">
    <location>
        <begin position="188"/>
        <end position="327"/>
    </location>
</feature>
<evidence type="ECO:0000313" key="9">
    <source>
        <dbReference type="EMBL" id="CAH9148840.1"/>
    </source>
</evidence>
<feature type="transmembrane region" description="Helical" evidence="6">
    <location>
        <begin position="310"/>
        <end position="329"/>
    </location>
</feature>
<dbReference type="InterPro" id="IPR000620">
    <property type="entry name" value="EamA_dom"/>
</dbReference>
<dbReference type="SUPFAM" id="SSF103481">
    <property type="entry name" value="Multidrug resistance efflux transporter EmrE"/>
    <property type="match status" value="2"/>
</dbReference>
<gene>
    <name evidence="8" type="ORF">CEPIT_LOCUS16658</name>
    <name evidence="9" type="ORF">CEPIT_LOCUS44818</name>
</gene>
<evidence type="ECO:0000256" key="4">
    <source>
        <dbReference type="ARBA" id="ARBA00022989"/>
    </source>
</evidence>
<protein>
    <recommendedName>
        <fullName evidence="6">WAT1-related protein</fullName>
    </recommendedName>
</protein>
<feature type="transmembrane region" description="Helical" evidence="6">
    <location>
        <begin position="284"/>
        <end position="304"/>
    </location>
</feature>
<dbReference type="EMBL" id="CAMAPF010000124">
    <property type="protein sequence ID" value="CAH9104096.1"/>
    <property type="molecule type" value="Genomic_DNA"/>
</dbReference>
<comment type="similarity">
    <text evidence="2 6">Belongs to the drug/metabolite transporter (DMT) superfamily. Plant drug/metabolite exporter (P-DME) (TC 2.A.7.4) family.</text>
</comment>
<feature type="transmembrane region" description="Helical" evidence="6">
    <location>
        <begin position="106"/>
        <end position="129"/>
    </location>
</feature>
<proteinExistence type="inferred from homology"/>